<reference evidence="2 3" key="1">
    <citation type="journal article" date="2012" name="Science">
        <title>Ecological populations of bacteria act as socially cohesive units of antibiotic production and resistance.</title>
        <authorList>
            <person name="Cordero O.X."/>
            <person name="Wildschutte H."/>
            <person name="Kirkup B."/>
            <person name="Proehl S."/>
            <person name="Ngo L."/>
            <person name="Hussain F."/>
            <person name="Le Roux F."/>
            <person name="Mincer T."/>
            <person name="Polz M.F."/>
        </authorList>
    </citation>
    <scope>NUCLEOTIDE SEQUENCE [LARGE SCALE GENOMIC DNA]</scope>
    <source>
        <strain evidence="2 3">FF-454</strain>
    </source>
</reference>
<gene>
    <name evidence="2" type="ORF">A1OK_11865</name>
</gene>
<dbReference type="InterPro" id="IPR010895">
    <property type="entry name" value="CHRD"/>
</dbReference>
<evidence type="ECO:0000313" key="3">
    <source>
        <dbReference type="Proteomes" id="UP000095039"/>
    </source>
</evidence>
<dbReference type="PROSITE" id="PS51257">
    <property type="entry name" value="PROKAR_LIPOPROTEIN"/>
    <property type="match status" value="1"/>
</dbReference>
<dbReference type="AlphaFoldDB" id="A0A1E5C479"/>
<proteinExistence type="predicted"/>
<evidence type="ECO:0000313" key="2">
    <source>
        <dbReference type="EMBL" id="OEE60348.1"/>
    </source>
</evidence>
<accession>A0A1E5C479</accession>
<comment type="caution">
    <text evidence="2">The sequence shown here is derived from an EMBL/GenBank/DDBJ whole genome shotgun (WGS) entry which is preliminary data.</text>
</comment>
<dbReference type="Proteomes" id="UP000095039">
    <property type="component" value="Unassembled WGS sequence"/>
</dbReference>
<dbReference type="PROSITE" id="PS50933">
    <property type="entry name" value="CHRD"/>
    <property type="match status" value="1"/>
</dbReference>
<evidence type="ECO:0000259" key="1">
    <source>
        <dbReference type="PROSITE" id="PS50933"/>
    </source>
</evidence>
<name>A0A1E5C479_9GAMM</name>
<feature type="domain" description="CHRD" evidence="1">
    <location>
        <begin position="153"/>
        <end position="275"/>
    </location>
</feature>
<sequence>MKYIIAAATLVTLVACHDDNHAVTPTPPSPEFTVTKTYVLALNGRQAVPMNDSIRMASSTVQLDENTQQLQATLDTANLPEFTAAHIHAGDIGETGGVVFPFNTPDSNGLASIDVSDLTDEQLQTLLSGDWYINLHTTLVPSGEVRAQIVPNTTTIYTFEVDSEQEVPAVTSAATGDGYAEYDSESKVLNVRVNTDGIDDATAAHIHTGDVGSNGGVLVVLDQDAEDSSVWTAPENTEIDAATLAVLNAGGYYTNFHTPANPGGEIRGQVLADNYVLLTFPLSGSQEVPAVTTAAKGDGYALVDKNSGALTLKVITTGVADATAAHVHTGASGSNGGVLVALEQETGDANIWNAPANTELNASALTTFVSGGNYVNVHTPANAGGEIRGQID</sequence>
<dbReference type="Pfam" id="PF07452">
    <property type="entry name" value="CHRD"/>
    <property type="match status" value="3"/>
</dbReference>
<organism evidence="2 3">
    <name type="scientific">Enterovibrio norvegicus FF-454</name>
    <dbReference type="NCBI Taxonomy" id="1185651"/>
    <lineage>
        <taxon>Bacteria</taxon>
        <taxon>Pseudomonadati</taxon>
        <taxon>Pseudomonadota</taxon>
        <taxon>Gammaproteobacteria</taxon>
        <taxon>Vibrionales</taxon>
        <taxon>Vibrionaceae</taxon>
        <taxon>Enterovibrio</taxon>
    </lineage>
</organism>
<dbReference type="EMBL" id="AJWN02000066">
    <property type="protein sequence ID" value="OEE60348.1"/>
    <property type="molecule type" value="Genomic_DNA"/>
</dbReference>
<dbReference type="RefSeq" id="WP_016958921.1">
    <property type="nucleotide sequence ID" value="NZ_AJWN02000066.1"/>
</dbReference>
<dbReference type="SMART" id="SM00754">
    <property type="entry name" value="CHRD"/>
    <property type="match status" value="3"/>
</dbReference>
<keyword evidence="3" id="KW-1185">Reference proteome</keyword>
<protein>
    <submittedName>
        <fullName evidence="2">CHRD domain-containing protein</fullName>
    </submittedName>
</protein>